<name>A0A6G9VWW6_9BACT</name>
<protein>
    <submittedName>
        <fullName evidence="1">Uncharacterized protein</fullName>
    </submittedName>
</protein>
<sequence length="88" mass="10091">MQTKILINGKLMAITEKTYEGKKTVYAQFLMESEAKGMEIIKVKITQEADIIQLKKDEFVSVPIVIACVNNTIYFTQCDAMKKNEIRK</sequence>
<reference evidence="1 2" key="1">
    <citation type="journal article" date="2017" name="Environ. Sci. Technol.">
        <title>Organohalide Respiration with Chlorinated Ethenes under Low pH Conditions.</title>
        <authorList>
            <person name="Yang Y."/>
            <person name="Capiro N.L."/>
            <person name="Marcet T.F."/>
            <person name="Yan J."/>
            <person name="Pennell K.D."/>
            <person name="Loffler F.E."/>
        </authorList>
    </citation>
    <scope>NUCLEOTIDE SEQUENCE [LARGE SCALE GENOMIC DNA]</scope>
    <source>
        <strain evidence="1 2">ACSDCE</strain>
    </source>
</reference>
<accession>A0A6G9VWW6</accession>
<dbReference type="AlphaFoldDB" id="A0A6G9VWW6"/>
<evidence type="ECO:0000313" key="2">
    <source>
        <dbReference type="Proteomes" id="UP000502831"/>
    </source>
</evidence>
<dbReference type="EMBL" id="CP039734">
    <property type="protein sequence ID" value="QIR77176.1"/>
    <property type="molecule type" value="Genomic_DNA"/>
</dbReference>
<gene>
    <name evidence="1" type="ORF">FA584_13610</name>
</gene>
<organism evidence="1 2">
    <name type="scientific">Sulfurospirillum diekertiae</name>
    <dbReference type="NCBI Taxonomy" id="1854492"/>
    <lineage>
        <taxon>Bacteria</taxon>
        <taxon>Pseudomonadati</taxon>
        <taxon>Campylobacterota</taxon>
        <taxon>Epsilonproteobacteria</taxon>
        <taxon>Campylobacterales</taxon>
        <taxon>Sulfurospirillaceae</taxon>
        <taxon>Sulfurospirillum</taxon>
    </lineage>
</organism>
<dbReference type="Proteomes" id="UP000502831">
    <property type="component" value="Chromosome"/>
</dbReference>
<proteinExistence type="predicted"/>
<dbReference type="RefSeq" id="WP_167750561.1">
    <property type="nucleotide sequence ID" value="NZ_CP039734.2"/>
</dbReference>
<evidence type="ECO:0000313" key="1">
    <source>
        <dbReference type="EMBL" id="QIR77176.1"/>
    </source>
</evidence>